<evidence type="ECO:0000256" key="2">
    <source>
        <dbReference type="ARBA" id="ARBA00022723"/>
    </source>
</evidence>
<feature type="modified residue" description="Cysteine sulfenic acid (-SOH)" evidence="8">
    <location>
        <position position="284"/>
    </location>
</feature>
<dbReference type="RefSeq" id="WP_037379413.1">
    <property type="nucleotide sequence ID" value="NZ_CP013107.1"/>
</dbReference>
<dbReference type="NCBIfam" id="TIGR01804">
    <property type="entry name" value="BADH"/>
    <property type="match status" value="1"/>
</dbReference>
<evidence type="ECO:0000313" key="14">
    <source>
        <dbReference type="Proteomes" id="UP000182306"/>
    </source>
</evidence>
<feature type="active site" evidence="9">
    <location>
        <position position="250"/>
    </location>
</feature>
<feature type="active site" description="Charge relay system" evidence="8">
    <location>
        <position position="162"/>
    </location>
</feature>
<dbReference type="SUPFAM" id="SSF53720">
    <property type="entry name" value="ALDH-like"/>
    <property type="match status" value="1"/>
</dbReference>
<dbReference type="Gene3D" id="3.40.309.10">
    <property type="entry name" value="Aldehyde Dehydrogenase, Chain A, domain 2"/>
    <property type="match status" value="1"/>
</dbReference>
<dbReference type="NCBIfam" id="NF009725">
    <property type="entry name" value="PRK13252.1"/>
    <property type="match status" value="1"/>
</dbReference>
<feature type="binding site" evidence="8">
    <location>
        <position position="27"/>
    </location>
    <ligand>
        <name>K(+)</name>
        <dbReference type="ChEBI" id="CHEBI:29103"/>
        <label>1</label>
    </ligand>
</feature>
<dbReference type="InterPro" id="IPR016162">
    <property type="entry name" value="Ald_DH_N"/>
</dbReference>
<evidence type="ECO:0000256" key="9">
    <source>
        <dbReference type="PROSITE-ProRule" id="PRU10007"/>
    </source>
</evidence>
<dbReference type="FunFam" id="3.40.309.10:FF:000012">
    <property type="entry name" value="Betaine aldehyde dehydrogenase"/>
    <property type="match status" value="1"/>
</dbReference>
<dbReference type="EMBL" id="CP013107">
    <property type="protein sequence ID" value="APG90327.1"/>
    <property type="molecule type" value="Genomic_DNA"/>
</dbReference>
<dbReference type="AlphaFoldDB" id="A0A1L3LJR1"/>
<reference evidence="12 14" key="1">
    <citation type="submission" date="2015-10" db="EMBL/GenBank/DDBJ databases">
        <title>Genomic differences between typical nodule nitrogen-fixing rhizobial strains and those coming from bean seeds.</title>
        <authorList>
            <person name="Peralta H."/>
            <person name="Aguilar-Vera A."/>
            <person name="Diaz R."/>
            <person name="Mora Y."/>
            <person name="Martinez-Batallar G."/>
            <person name="Salazar E."/>
            <person name="Vargas-Lagunas C."/>
            <person name="Encarnacion S."/>
            <person name="Girard L."/>
            <person name="Mora J."/>
        </authorList>
    </citation>
    <scope>NUCLEOTIDE SEQUENCE [LARGE SCALE GENOMIC DNA]</scope>
    <source>
        <strain evidence="12 14">CFNEI 73</strain>
    </source>
</reference>
<keyword evidence="4 8" id="KW-0630">Potassium</keyword>
<dbReference type="GO" id="GO:0046872">
    <property type="term" value="F:metal ion binding"/>
    <property type="evidence" value="ECO:0007669"/>
    <property type="project" value="UniProtKB-KW"/>
</dbReference>
<evidence type="ECO:0000256" key="5">
    <source>
        <dbReference type="ARBA" id="ARBA00023002"/>
    </source>
</evidence>
<feature type="binding site" description="covalent" evidence="8">
    <location>
        <position position="284"/>
    </location>
    <ligand>
        <name>NAD(+)</name>
        <dbReference type="ChEBI" id="CHEBI:57540"/>
    </ligand>
</feature>
<feature type="active site" description="Charge relay system" evidence="8">
    <location>
        <position position="461"/>
    </location>
</feature>
<feature type="binding site" evidence="8">
    <location>
        <position position="384"/>
    </location>
    <ligand>
        <name>NAD(+)</name>
        <dbReference type="ChEBI" id="CHEBI:57540"/>
    </ligand>
</feature>
<reference evidence="13 15" key="2">
    <citation type="submission" date="2019-03" db="EMBL/GenBank/DDBJ databases">
        <title>Genomic Encyclopedia of Type Strains, Phase IV (KMG-V): Genome sequencing to study the core and pangenomes of soil and plant-associated prokaryotes.</title>
        <authorList>
            <person name="Whitman W."/>
        </authorList>
    </citation>
    <scope>NUCLEOTIDE SEQUENCE [LARGE SCALE GENOMIC DNA]</scope>
    <source>
        <strain evidence="13 15">23C40</strain>
    </source>
</reference>
<feature type="binding site" evidence="8">
    <location>
        <position position="457"/>
    </location>
    <ligand>
        <name>K(+)</name>
        <dbReference type="ChEBI" id="CHEBI:29103"/>
        <label>2</label>
    </ligand>
</feature>
<comment type="cofactor">
    <cofactor evidence="8">
        <name>K(+)</name>
        <dbReference type="ChEBI" id="CHEBI:29103"/>
    </cofactor>
    <text evidence="8">Binds 2 potassium ions per subunit.</text>
</comment>
<feature type="active site" description="Proton acceptor" evidence="8">
    <location>
        <position position="250"/>
    </location>
</feature>
<evidence type="ECO:0000256" key="6">
    <source>
        <dbReference type="ARBA" id="ARBA00023027"/>
    </source>
</evidence>
<dbReference type="UniPathway" id="UPA00529">
    <property type="reaction ID" value="UER00386"/>
</dbReference>
<feature type="binding site" evidence="8">
    <location>
        <position position="93"/>
    </location>
    <ligand>
        <name>K(+)</name>
        <dbReference type="ChEBI" id="CHEBI:29103"/>
        <label>1</label>
    </ligand>
</feature>
<comment type="function">
    <text evidence="8">Involved in the biosynthesis of the osmoprotectant glycine betaine. Catalyzes the irreversible oxidation of betaine aldehyde to the corresponding acid.</text>
</comment>
<feature type="binding site" evidence="8">
    <location>
        <position position="252"/>
    </location>
    <ligand>
        <name>NAD(+)</name>
        <dbReference type="ChEBI" id="CHEBI:57540"/>
    </ligand>
</feature>
<comment type="similarity">
    <text evidence="1 8 10">Belongs to the aldehyde dehydrogenase family.</text>
</comment>
<keyword evidence="5 8" id="KW-0560">Oxidoreductase</keyword>
<evidence type="ECO:0000256" key="3">
    <source>
        <dbReference type="ARBA" id="ARBA00022857"/>
    </source>
</evidence>
<feature type="binding site" evidence="8">
    <location>
        <begin position="176"/>
        <end position="179"/>
    </location>
    <ligand>
        <name>NAD(+)</name>
        <dbReference type="ChEBI" id="CHEBI:57540"/>
    </ligand>
</feature>
<evidence type="ECO:0000313" key="15">
    <source>
        <dbReference type="Proteomes" id="UP000295043"/>
    </source>
</evidence>
<comment type="subunit">
    <text evidence="8">Dimer of dimers.</text>
</comment>
<keyword evidence="7 8" id="KW-0558">Oxidation</keyword>
<organism evidence="12 14">
    <name type="scientific">Sinorhizobium americanum</name>
    <dbReference type="NCBI Taxonomy" id="194963"/>
    <lineage>
        <taxon>Bacteria</taxon>
        <taxon>Pseudomonadati</taxon>
        <taxon>Pseudomonadota</taxon>
        <taxon>Alphaproteobacteria</taxon>
        <taxon>Hyphomicrobiales</taxon>
        <taxon>Rhizobiaceae</taxon>
        <taxon>Sinorhizobium/Ensifer group</taxon>
        <taxon>Sinorhizobium</taxon>
    </lineage>
</organism>
<feature type="binding site" evidence="8">
    <location>
        <position position="454"/>
    </location>
    <ligand>
        <name>K(+)</name>
        <dbReference type="ChEBI" id="CHEBI:29103"/>
        <label>2</label>
    </ligand>
</feature>
<dbReference type="CDD" id="cd07090">
    <property type="entry name" value="ALDH_F9_TMBADH"/>
    <property type="match status" value="1"/>
</dbReference>
<evidence type="ECO:0000256" key="1">
    <source>
        <dbReference type="ARBA" id="ARBA00009986"/>
    </source>
</evidence>
<comment type="catalytic activity">
    <reaction evidence="8">
        <text>betaine aldehyde + NAD(+) + H2O = glycine betaine + NADH + 2 H(+)</text>
        <dbReference type="Rhea" id="RHEA:15305"/>
        <dbReference type="ChEBI" id="CHEBI:15377"/>
        <dbReference type="ChEBI" id="CHEBI:15378"/>
        <dbReference type="ChEBI" id="CHEBI:15710"/>
        <dbReference type="ChEBI" id="CHEBI:17750"/>
        <dbReference type="ChEBI" id="CHEBI:57540"/>
        <dbReference type="ChEBI" id="CHEBI:57945"/>
        <dbReference type="EC" id="1.2.1.8"/>
    </reaction>
</comment>
<evidence type="ECO:0000256" key="7">
    <source>
        <dbReference type="ARBA" id="ARBA00023097"/>
    </source>
</evidence>
<dbReference type="InterPro" id="IPR016163">
    <property type="entry name" value="Ald_DH_C"/>
</dbReference>
<evidence type="ECO:0000313" key="12">
    <source>
        <dbReference type="EMBL" id="APG90327.1"/>
    </source>
</evidence>
<gene>
    <name evidence="8 12" type="primary">betB</name>
    <name evidence="13" type="ORF">EV184_10727</name>
    <name evidence="12" type="ORF">SAMCFNEI73_Ch1009</name>
</gene>
<dbReference type="Pfam" id="PF00171">
    <property type="entry name" value="Aldedh"/>
    <property type="match status" value="1"/>
</dbReference>
<dbReference type="EC" id="1.2.1.8" evidence="8"/>
<dbReference type="PROSITE" id="PS00070">
    <property type="entry name" value="ALDEHYDE_DEHYDR_CYS"/>
    <property type="match status" value="1"/>
</dbReference>
<protein>
    <recommendedName>
        <fullName evidence="8">Betaine aldehyde dehydrogenase</fullName>
        <shortName evidence="8">BADH</shortName>
        <ecNumber evidence="8">1.2.1.8</ecNumber>
    </recommendedName>
</protein>
<dbReference type="FunFam" id="3.40.605.10:FF:000026">
    <property type="entry name" value="Aldehyde dehydrogenase, putative"/>
    <property type="match status" value="1"/>
</dbReference>
<keyword evidence="3 8" id="KW-0521">NADP</keyword>
<evidence type="ECO:0000259" key="11">
    <source>
        <dbReference type="Pfam" id="PF00171"/>
    </source>
</evidence>
<dbReference type="PANTHER" id="PTHR11699">
    <property type="entry name" value="ALDEHYDE DEHYDROGENASE-RELATED"/>
    <property type="match status" value="1"/>
</dbReference>
<proteinExistence type="inferred from homology"/>
<feature type="binding site" evidence="8">
    <location>
        <position position="26"/>
    </location>
    <ligand>
        <name>K(+)</name>
        <dbReference type="ChEBI" id="CHEBI:29103"/>
        <label>1</label>
    </ligand>
</feature>
<evidence type="ECO:0000256" key="4">
    <source>
        <dbReference type="ARBA" id="ARBA00022958"/>
    </source>
</evidence>
<dbReference type="FunFam" id="3.40.605.10:FF:000007">
    <property type="entry name" value="NAD/NADP-dependent betaine aldehyde dehydrogenase"/>
    <property type="match status" value="1"/>
</dbReference>
<dbReference type="STRING" id="194963.SAMCFNEI73_Ch1009"/>
<sequence length="487" mass="51701">MKAQPKASHFIDGEYVEDTAGTQIESIYPATGEVIARLHAATPAIVEKAIAAAKRAQPEWAAMSPTARGRILKRAAEIMRERNRELSELETLDTGKPIQETIVADPTSGADSFEFFGGVAAAALNGDYIPLGQDFAYTKRVPLGVCVGIGAWNYPQQIACWKGAPALAAGNAMVFKPSENTPLGALKIAEILVEAGLPKGLYNVIQGDRATGPLLVNHPDVAKVSLTGSVPTGKKVAAAAAAELKHVTMELGGKSPLIVFDDADLESAIGGAMLGNFYSTGQVCSNGTRVFVQRKIKEAFLARLKERTEAVVIGDPMNEATQLGPMVSRAQRDKVLSYIETGKAEGATLLTGGGIPNAVNSEGTYIQPTVFADVTDEMTIAREEIFGPVMCVLDFDDEAEVVARANATEFGLSAGVFTADLTRAHRVIDRLEAGTLWINAYNLAPVEIPFGGSKQSGFGRENSVAALNHYTELKTVYVGMGKVEAPY</sequence>
<dbReference type="PROSITE" id="PS00687">
    <property type="entry name" value="ALDEHYDE_DEHYDR_GLU"/>
    <property type="match status" value="1"/>
</dbReference>
<evidence type="ECO:0000313" key="13">
    <source>
        <dbReference type="EMBL" id="TCN30729.1"/>
    </source>
</evidence>
<dbReference type="InterPro" id="IPR016161">
    <property type="entry name" value="Ald_DH/histidinol_DH"/>
</dbReference>
<dbReference type="EMBL" id="SLVU01000007">
    <property type="protein sequence ID" value="TCN30729.1"/>
    <property type="molecule type" value="Genomic_DNA"/>
</dbReference>
<evidence type="ECO:0000256" key="8">
    <source>
        <dbReference type="HAMAP-Rule" id="MF_00804"/>
    </source>
</evidence>
<feature type="domain" description="Aldehyde dehydrogenase" evidence="11">
    <location>
        <begin position="16"/>
        <end position="476"/>
    </location>
</feature>
<dbReference type="OrthoDB" id="9772584at2"/>
<dbReference type="KEGG" id="same:SAMCFNEI73_Ch1009"/>
<keyword evidence="2 8" id="KW-0479">Metal-binding</keyword>
<dbReference type="GO" id="GO:0008802">
    <property type="term" value="F:betaine-aldehyde dehydrogenase (NAD+) activity"/>
    <property type="evidence" value="ECO:0007669"/>
    <property type="project" value="UniProtKB-UniRule"/>
</dbReference>
<feature type="binding site" evidence="8">
    <location>
        <begin position="150"/>
        <end position="152"/>
    </location>
    <ligand>
        <name>NAD(+)</name>
        <dbReference type="ChEBI" id="CHEBI:57540"/>
    </ligand>
</feature>
<dbReference type="Proteomes" id="UP000295043">
    <property type="component" value="Unassembled WGS sequence"/>
</dbReference>
<keyword evidence="6 8" id="KW-0520">NAD</keyword>
<keyword evidence="14" id="KW-1185">Reference proteome</keyword>
<dbReference type="GO" id="GO:0019285">
    <property type="term" value="P:glycine betaine biosynthetic process from choline"/>
    <property type="evidence" value="ECO:0007669"/>
    <property type="project" value="UniProtKB-UniRule"/>
</dbReference>
<dbReference type="InterPro" id="IPR015590">
    <property type="entry name" value="Aldehyde_DH_dom"/>
</dbReference>
<dbReference type="Proteomes" id="UP000182306">
    <property type="component" value="Chromosome"/>
</dbReference>
<name>A0A1L3LJR1_9HYPH</name>
<comment type="pathway">
    <text evidence="8">Amine and polyamine biosynthesis; betaine biosynthesis via choline pathway; betaine from betaine aldehyde: step 1/1.</text>
</comment>
<dbReference type="InterPro" id="IPR016160">
    <property type="entry name" value="Ald_DH_CS_CYS"/>
</dbReference>
<dbReference type="Gene3D" id="3.40.605.10">
    <property type="entry name" value="Aldehyde Dehydrogenase, Chain A, domain 1"/>
    <property type="match status" value="1"/>
</dbReference>
<accession>A0A1L3LJR1</accession>
<dbReference type="HAMAP" id="MF_00804">
    <property type="entry name" value="BADH"/>
    <property type="match status" value="1"/>
</dbReference>
<comment type="caution">
    <text evidence="8">Lacks conserved residue(s) required for the propagation of feature annotation.</text>
</comment>
<dbReference type="InterPro" id="IPR011264">
    <property type="entry name" value="BADH"/>
</dbReference>
<feature type="active site" description="Nucleophile" evidence="8">
    <location>
        <position position="284"/>
    </location>
</feature>
<evidence type="ECO:0000256" key="10">
    <source>
        <dbReference type="RuleBase" id="RU003345"/>
    </source>
</evidence>
<feature type="binding site" evidence="8">
    <location>
        <position position="244"/>
    </location>
    <ligand>
        <name>K(+)</name>
        <dbReference type="ChEBI" id="CHEBI:29103"/>
        <label>2</label>
    </ligand>
</feature>
<dbReference type="InterPro" id="IPR029510">
    <property type="entry name" value="Ald_DH_CS_GLU"/>
</dbReference>